<dbReference type="AlphaFoldDB" id="A0A8H7BIB2"/>
<protein>
    <submittedName>
        <fullName evidence="1">Uncharacterized protein</fullName>
    </submittedName>
</protein>
<sequence>MENITNEDIERAIKAIWDYEVDSEKKFCASVRLMNEFQCIYPLKATKFIPKIMQEWACRSWVISERTIGVKNKKLDIIILRANGTKIPYWHWNSCLPIDWNITFDQRTLIKTIVNSKSTKYADRLFAILPHTQYKDAMHKLVDNSKCIDSIVDLKMALMDILDTEGQMILLNDMLFQDGGFPHVSPSFMEDERFGSSMSDNLGTKYYSEIGTTEHN</sequence>
<dbReference type="Proteomes" id="UP000605846">
    <property type="component" value="Unassembled WGS sequence"/>
</dbReference>
<evidence type="ECO:0000313" key="1">
    <source>
        <dbReference type="EMBL" id="KAF7721610.1"/>
    </source>
</evidence>
<proteinExistence type="predicted"/>
<accession>A0A8H7BIB2</accession>
<evidence type="ECO:0000313" key="2">
    <source>
        <dbReference type="Proteomes" id="UP000605846"/>
    </source>
</evidence>
<organism evidence="1 2">
    <name type="scientific">Apophysomyces ossiformis</name>
    <dbReference type="NCBI Taxonomy" id="679940"/>
    <lineage>
        <taxon>Eukaryota</taxon>
        <taxon>Fungi</taxon>
        <taxon>Fungi incertae sedis</taxon>
        <taxon>Mucoromycota</taxon>
        <taxon>Mucoromycotina</taxon>
        <taxon>Mucoromycetes</taxon>
        <taxon>Mucorales</taxon>
        <taxon>Mucorineae</taxon>
        <taxon>Mucoraceae</taxon>
        <taxon>Apophysomyces</taxon>
    </lineage>
</organism>
<feature type="non-terminal residue" evidence="1">
    <location>
        <position position="216"/>
    </location>
</feature>
<dbReference type="EMBL" id="JABAYA010000249">
    <property type="protein sequence ID" value="KAF7721610.1"/>
    <property type="molecule type" value="Genomic_DNA"/>
</dbReference>
<reference evidence="1" key="1">
    <citation type="submission" date="2020-01" db="EMBL/GenBank/DDBJ databases">
        <title>Genome Sequencing of Three Apophysomyces-Like Fungal Strains Confirms a Novel Fungal Genus in the Mucoromycota with divergent Burkholderia-like Endosymbiotic Bacteria.</title>
        <authorList>
            <person name="Stajich J.E."/>
            <person name="Macias A.M."/>
            <person name="Carter-House D."/>
            <person name="Lovett B."/>
            <person name="Kasson L.R."/>
            <person name="Berry K."/>
            <person name="Grigoriev I."/>
            <person name="Chang Y."/>
            <person name="Spatafora J."/>
            <person name="Kasson M.T."/>
        </authorList>
    </citation>
    <scope>NUCLEOTIDE SEQUENCE</scope>
    <source>
        <strain evidence="1">NRRL A-21654</strain>
    </source>
</reference>
<name>A0A8H7BIB2_9FUNG</name>
<keyword evidence="2" id="KW-1185">Reference proteome</keyword>
<comment type="caution">
    <text evidence="1">The sequence shown here is derived from an EMBL/GenBank/DDBJ whole genome shotgun (WGS) entry which is preliminary data.</text>
</comment>
<gene>
    <name evidence="1" type="ORF">EC973_004383</name>
</gene>